<keyword evidence="2" id="KW-1185">Reference proteome</keyword>
<evidence type="ECO:0000313" key="2">
    <source>
        <dbReference type="Proteomes" id="UP000070400"/>
    </source>
</evidence>
<organism evidence="1 2">
    <name type="scientific">candidate division MSBL1 archaeon SCGC-AAA261D19</name>
    <dbReference type="NCBI Taxonomy" id="1698273"/>
    <lineage>
        <taxon>Archaea</taxon>
        <taxon>Methanobacteriati</taxon>
        <taxon>Methanobacteriota</taxon>
        <taxon>candidate division MSBL1</taxon>
    </lineage>
</organism>
<dbReference type="AlphaFoldDB" id="A0A133V5N4"/>
<accession>A0A133V5N4</accession>
<gene>
    <name evidence="1" type="ORF">AKJ43_03130</name>
</gene>
<sequence>MECNGIIELEGREVPFIIIRSENAQNYRLEVGIDRELRIIAPEGGNKDIEALVSEKKDWVLEKLNK</sequence>
<comment type="caution">
    <text evidence="1">The sequence shown here is derived from an EMBL/GenBank/DDBJ whole genome shotgun (WGS) entry which is preliminary data.</text>
</comment>
<proteinExistence type="predicted"/>
<dbReference type="EMBL" id="LHXX01000041">
    <property type="protein sequence ID" value="KXB01751.1"/>
    <property type="molecule type" value="Genomic_DNA"/>
</dbReference>
<protein>
    <submittedName>
        <fullName evidence="1">Uncharacterized protein</fullName>
    </submittedName>
</protein>
<reference evidence="1 2" key="1">
    <citation type="journal article" date="2016" name="Sci. Rep.">
        <title>Metabolic traits of an uncultured archaeal lineage -MSBL1- from brine pools of the Red Sea.</title>
        <authorList>
            <person name="Mwirichia R."/>
            <person name="Alam I."/>
            <person name="Rashid M."/>
            <person name="Vinu M."/>
            <person name="Ba-Alawi W."/>
            <person name="Anthony Kamau A."/>
            <person name="Kamanda Ngugi D."/>
            <person name="Goker M."/>
            <person name="Klenk H.P."/>
            <person name="Bajic V."/>
            <person name="Stingl U."/>
        </authorList>
    </citation>
    <scope>NUCLEOTIDE SEQUENCE [LARGE SCALE GENOMIC DNA]</scope>
    <source>
        <strain evidence="1">SCGC-AAA261D19</strain>
    </source>
</reference>
<name>A0A133V5N4_9EURY</name>
<evidence type="ECO:0000313" key="1">
    <source>
        <dbReference type="EMBL" id="KXB01751.1"/>
    </source>
</evidence>
<dbReference type="Proteomes" id="UP000070400">
    <property type="component" value="Unassembled WGS sequence"/>
</dbReference>